<protein>
    <submittedName>
        <fullName evidence="1">Uncharacterized protein</fullName>
    </submittedName>
</protein>
<organism evidence="1 2">
    <name type="scientific">Psychrobacillus faecigallinarum</name>
    <dbReference type="NCBI Taxonomy" id="2762235"/>
    <lineage>
        <taxon>Bacteria</taxon>
        <taxon>Bacillati</taxon>
        <taxon>Bacillota</taxon>
        <taxon>Bacilli</taxon>
        <taxon>Bacillales</taxon>
        <taxon>Bacillaceae</taxon>
        <taxon>Psychrobacillus</taxon>
    </lineage>
</organism>
<comment type="caution">
    <text evidence="1">The sequence shown here is derived from an EMBL/GenBank/DDBJ whole genome shotgun (WGS) entry which is preliminary data.</text>
</comment>
<proteinExistence type="predicted"/>
<evidence type="ECO:0000313" key="1">
    <source>
        <dbReference type="EMBL" id="MBD7945877.1"/>
    </source>
</evidence>
<evidence type="ECO:0000313" key="2">
    <source>
        <dbReference type="Proteomes" id="UP000640786"/>
    </source>
</evidence>
<keyword evidence="2" id="KW-1185">Reference proteome</keyword>
<dbReference type="EMBL" id="JACSQO010000011">
    <property type="protein sequence ID" value="MBD7945877.1"/>
    <property type="molecule type" value="Genomic_DNA"/>
</dbReference>
<name>A0ABR8REA9_9BACI</name>
<accession>A0ABR8REA9</accession>
<reference evidence="1 2" key="1">
    <citation type="submission" date="2020-08" db="EMBL/GenBank/DDBJ databases">
        <title>A Genomic Blueprint of the Chicken Gut Microbiome.</title>
        <authorList>
            <person name="Gilroy R."/>
            <person name="Ravi A."/>
            <person name="Getino M."/>
            <person name="Pursley I."/>
            <person name="Horton D.L."/>
            <person name="Alikhan N.-F."/>
            <person name="Baker D."/>
            <person name="Gharbi K."/>
            <person name="Hall N."/>
            <person name="Watson M."/>
            <person name="Adriaenssens E.M."/>
            <person name="Foster-Nyarko E."/>
            <person name="Jarju S."/>
            <person name="Secka A."/>
            <person name="Antonio M."/>
            <person name="Oren A."/>
            <person name="Chaudhuri R."/>
            <person name="La Ragione R.M."/>
            <person name="Hildebrand F."/>
            <person name="Pallen M.J."/>
        </authorList>
    </citation>
    <scope>NUCLEOTIDE SEQUENCE [LARGE SCALE GENOMIC DNA]</scope>
    <source>
        <strain evidence="1 2">Sa2BUA9</strain>
    </source>
</reference>
<dbReference type="Proteomes" id="UP000640786">
    <property type="component" value="Unassembled WGS sequence"/>
</dbReference>
<dbReference type="RefSeq" id="WP_151112822.1">
    <property type="nucleotide sequence ID" value="NZ_JACSQO010000011.1"/>
</dbReference>
<gene>
    <name evidence="1" type="ORF">H9650_17350</name>
</gene>
<sequence>MDQIFSEQVKELEVTVSITEEYIENIMNAVLEGGQWVIHKEEQAQWVEKPAGIYQDEWAARLLLTGETLKLIDKRNENTIFLMTLDDLYNGIALIFKNGHHNGFSNTVTKTEADAIIQYSLFKKLPYLT</sequence>